<evidence type="ECO:0000313" key="3">
    <source>
        <dbReference type="Proteomes" id="UP000467841"/>
    </source>
</evidence>
<gene>
    <name evidence="2" type="ORF">MERR_LOCUS20563</name>
</gene>
<organism evidence="2 3">
    <name type="scientific">Microthlaspi erraticum</name>
    <dbReference type="NCBI Taxonomy" id="1685480"/>
    <lineage>
        <taxon>Eukaryota</taxon>
        <taxon>Viridiplantae</taxon>
        <taxon>Streptophyta</taxon>
        <taxon>Embryophyta</taxon>
        <taxon>Tracheophyta</taxon>
        <taxon>Spermatophyta</taxon>
        <taxon>Magnoliopsida</taxon>
        <taxon>eudicotyledons</taxon>
        <taxon>Gunneridae</taxon>
        <taxon>Pentapetalae</taxon>
        <taxon>rosids</taxon>
        <taxon>malvids</taxon>
        <taxon>Brassicales</taxon>
        <taxon>Brassicaceae</taxon>
        <taxon>Coluteocarpeae</taxon>
        <taxon>Microthlaspi</taxon>
    </lineage>
</organism>
<dbReference type="InterPro" id="IPR015915">
    <property type="entry name" value="Kelch-typ_b-propeller"/>
</dbReference>
<dbReference type="InterPro" id="IPR050354">
    <property type="entry name" value="F-box/kelch-repeat_ARATH"/>
</dbReference>
<evidence type="ECO:0000313" key="2">
    <source>
        <dbReference type="EMBL" id="CAA7033328.1"/>
    </source>
</evidence>
<dbReference type="PANTHER" id="PTHR24414">
    <property type="entry name" value="F-BOX/KELCH-REPEAT PROTEIN SKIP4"/>
    <property type="match status" value="1"/>
</dbReference>
<name>A0A6D2J1C1_9BRAS</name>
<dbReference type="OrthoDB" id="1126714at2759"/>
<sequence length="161" mass="18258">MVDVRDGKLYIGVDKKDYAYNPKDGTWKLVTDQPSSLLDSSLIISYEIENVLYGCTFSGVLMWFDSKSSEGGEWRRIKGLGKLRKHGTRGLRNGREFDIANDGGKLLVMWKRSGDKPIWYARISLESRCNGREVWGNVECVDVLTFPVESYESFSCLEVGV</sequence>
<reference evidence="2" key="1">
    <citation type="submission" date="2020-01" db="EMBL/GenBank/DDBJ databases">
        <authorList>
            <person name="Mishra B."/>
        </authorList>
    </citation>
    <scope>NUCLEOTIDE SEQUENCE [LARGE SCALE GENOMIC DNA]</scope>
</reference>
<protein>
    <recommendedName>
        <fullName evidence="1">FKB95-like N-terminal Kelch domain-containing protein</fullName>
    </recommendedName>
</protein>
<dbReference type="EMBL" id="CACVBM020001129">
    <property type="protein sequence ID" value="CAA7033328.1"/>
    <property type="molecule type" value="Genomic_DNA"/>
</dbReference>
<keyword evidence="3" id="KW-1185">Reference proteome</keyword>
<accession>A0A6D2J1C1</accession>
<evidence type="ECO:0000259" key="1">
    <source>
        <dbReference type="Pfam" id="PF25210"/>
    </source>
</evidence>
<dbReference type="SUPFAM" id="SSF117281">
    <property type="entry name" value="Kelch motif"/>
    <property type="match status" value="1"/>
</dbReference>
<proteinExistence type="predicted"/>
<dbReference type="Proteomes" id="UP000467841">
    <property type="component" value="Unassembled WGS sequence"/>
</dbReference>
<dbReference type="AlphaFoldDB" id="A0A6D2J1C1"/>
<dbReference type="Pfam" id="PF25210">
    <property type="entry name" value="Kelch_FKB95"/>
    <property type="match status" value="1"/>
</dbReference>
<dbReference type="InterPro" id="IPR057499">
    <property type="entry name" value="Kelch_FKB95"/>
</dbReference>
<dbReference type="PANTHER" id="PTHR24414:SF138">
    <property type="entry name" value="F-BOX DOMAIN-CONTAINING PROTEIN"/>
    <property type="match status" value="1"/>
</dbReference>
<comment type="caution">
    <text evidence="2">The sequence shown here is derived from an EMBL/GenBank/DDBJ whole genome shotgun (WGS) entry which is preliminary data.</text>
</comment>
<feature type="domain" description="FKB95-like N-terminal Kelch" evidence="1">
    <location>
        <begin position="4"/>
        <end position="144"/>
    </location>
</feature>